<keyword evidence="2" id="KW-1185">Reference proteome</keyword>
<dbReference type="OrthoDB" id="1523296at2"/>
<dbReference type="RefSeq" id="WP_107348566.1">
    <property type="nucleotide sequence ID" value="NZ_PYMH01000003.1"/>
</dbReference>
<name>A0A2T3IZL1_9GAMM</name>
<evidence type="ECO:0000313" key="1">
    <source>
        <dbReference type="EMBL" id="PSU34138.1"/>
    </source>
</evidence>
<proteinExistence type="predicted"/>
<protein>
    <submittedName>
        <fullName evidence="1">Type VI secretion system baseplate subunit TssG</fullName>
    </submittedName>
</protein>
<dbReference type="PANTHER" id="PTHR35564:SF4">
    <property type="entry name" value="CYTOPLASMIC PROTEIN"/>
    <property type="match status" value="1"/>
</dbReference>
<sequence>MNISKIIKQLDKRDFYKTVFGLQYFITRTPHSSEVGTDALPGNERIRFKAAQHLGYPGSDIESIRVNSGADNIKRLEIAVNYMGLTGPSSALPSHYTELVMKRSRLKDLAIREFFDLFNHRLISLDYRAWEKYQFGIQYGRSVSGKASPMDQVLRALTGAKNDVDVFFGGLFAMQNRHVSGLRQILELLCGCEINIKEFSGKWMTLAKTEQTRLGAASQPEGQHAQLGKSTIIGKKVWDLSSAIDIELCVSDSNKAAELMNESGLLSVLKQVAGHYVPLSVTVKWHLATTYRNLPVINLTRSSAQLGFGGALMMRRDFIDEKIIIPIG</sequence>
<gene>
    <name evidence="1" type="primary">tssG</name>
    <name evidence="1" type="ORF">C9I99_09085</name>
</gene>
<evidence type="ECO:0000313" key="2">
    <source>
        <dbReference type="Proteomes" id="UP000241222"/>
    </source>
</evidence>
<reference evidence="1 2" key="1">
    <citation type="submission" date="2018-03" db="EMBL/GenBank/DDBJ databases">
        <title>Whole genome sequencing of Histamine producing bacteria.</title>
        <authorList>
            <person name="Butler K."/>
        </authorList>
    </citation>
    <scope>NUCLEOTIDE SEQUENCE [LARGE SCALE GENOMIC DNA]</scope>
    <source>
        <strain evidence="1 2">JCM 13586</strain>
    </source>
</reference>
<organism evidence="1 2">
    <name type="scientific">Photobacterium lutimaris</name>
    <dbReference type="NCBI Taxonomy" id="388278"/>
    <lineage>
        <taxon>Bacteria</taxon>
        <taxon>Pseudomonadati</taxon>
        <taxon>Pseudomonadota</taxon>
        <taxon>Gammaproteobacteria</taxon>
        <taxon>Vibrionales</taxon>
        <taxon>Vibrionaceae</taxon>
        <taxon>Photobacterium</taxon>
    </lineage>
</organism>
<dbReference type="NCBIfam" id="TIGR03347">
    <property type="entry name" value="VI_chp_1"/>
    <property type="match status" value="1"/>
</dbReference>
<accession>A0A2T3IZL1</accession>
<dbReference type="InterPro" id="IPR010732">
    <property type="entry name" value="T6SS_TssG-like"/>
</dbReference>
<dbReference type="Pfam" id="PF06996">
    <property type="entry name" value="T6SS_TssG"/>
    <property type="match status" value="1"/>
</dbReference>
<dbReference type="PANTHER" id="PTHR35564">
    <property type="match status" value="1"/>
</dbReference>
<dbReference type="EMBL" id="PYMH01000003">
    <property type="protein sequence ID" value="PSU34138.1"/>
    <property type="molecule type" value="Genomic_DNA"/>
</dbReference>
<comment type="caution">
    <text evidence="1">The sequence shown here is derived from an EMBL/GenBank/DDBJ whole genome shotgun (WGS) entry which is preliminary data.</text>
</comment>
<dbReference type="AlphaFoldDB" id="A0A2T3IZL1"/>
<dbReference type="Proteomes" id="UP000241222">
    <property type="component" value="Unassembled WGS sequence"/>
</dbReference>